<keyword evidence="2" id="KW-1185">Reference proteome</keyword>
<name>A0A1W6DY52_9CAUD</name>
<dbReference type="Proteomes" id="UP000221506">
    <property type="component" value="Segment"/>
</dbReference>
<dbReference type="InterPro" id="IPR054052">
    <property type="entry name" value="Y16Q-like"/>
</dbReference>
<evidence type="ECO:0000313" key="1">
    <source>
        <dbReference type="EMBL" id="ARK07825.1"/>
    </source>
</evidence>
<dbReference type="EMBL" id="KY914485">
    <property type="protein sequence ID" value="ARK07825.1"/>
    <property type="molecule type" value="Genomic_DNA"/>
</dbReference>
<reference evidence="1 2" key="1">
    <citation type="submission" date="2017-04" db="EMBL/GenBank/DDBJ databases">
        <title>Complete genome sequence and characterization of temperature-dependent bacteriophage phiA8-29 infecting Aeromonas.</title>
        <authorList>
            <person name="He Y."/>
            <person name="Yang H."/>
        </authorList>
    </citation>
    <scope>NUCLEOTIDE SEQUENCE [LARGE SCALE GENOMIC DNA]</scope>
</reference>
<evidence type="ECO:0000313" key="2">
    <source>
        <dbReference type="Proteomes" id="UP000221506"/>
    </source>
</evidence>
<accession>A0A1W6DY52</accession>
<protein>
    <submittedName>
        <fullName evidence="1">Uncharacterized protein</fullName>
    </submittedName>
</protein>
<dbReference type="Pfam" id="PF21825">
    <property type="entry name" value="crAss001_48"/>
    <property type="match status" value="1"/>
</dbReference>
<gene>
    <name evidence="1" type="ORF">phiA829_005</name>
</gene>
<proteinExistence type="predicted"/>
<organism evidence="1 2">
    <name type="scientific">Aeromonas phage phiA8-29</name>
    <dbReference type="NCBI Taxonomy" id="1978922"/>
    <lineage>
        <taxon>Viruses</taxon>
        <taxon>Duplodnaviria</taxon>
        <taxon>Heunggongvirae</taxon>
        <taxon>Uroviricota</taxon>
        <taxon>Caudoviricetes</taxon>
        <taxon>Pantevenvirales</taxon>
        <taxon>Ackermannviridae</taxon>
        <taxon>Tedavirus</taxon>
        <taxon>Tedavirus A829</taxon>
    </lineage>
</organism>
<sequence>MSFKDRLVEEREQLAERLQKLASFIGGEVYQSLQPVDQELLDRQHQIMKDYLSVLDVRISRL</sequence>